<dbReference type="SUPFAM" id="SSF54909">
    <property type="entry name" value="Dimeric alpha+beta barrel"/>
    <property type="match status" value="1"/>
</dbReference>
<dbReference type="PRINTS" id="PR00033">
    <property type="entry name" value="HTHASNC"/>
</dbReference>
<evidence type="ECO:0000256" key="1">
    <source>
        <dbReference type="ARBA" id="ARBA00023015"/>
    </source>
</evidence>
<sequence length="151" mass="16956">MLDKTETTILKLLEDDGRLSYAELGEKVGLSKSPCWSRVRELERQGVIRRYRAEIDAAAVGLDLHAFVQVTINPTRHTDFEAAVNRHPSVLECFTTAGQADYLLHVLVRGIGELDELLRAQISRLPGVQRLETTVCMKTIKHRGSVMACLR</sequence>
<dbReference type="Pfam" id="PF13412">
    <property type="entry name" value="HTH_24"/>
    <property type="match status" value="1"/>
</dbReference>
<dbReference type="AlphaFoldDB" id="A0A829YM04"/>
<evidence type="ECO:0000313" key="5">
    <source>
        <dbReference type="EMBL" id="GFE84229.1"/>
    </source>
</evidence>
<dbReference type="PANTHER" id="PTHR30154">
    <property type="entry name" value="LEUCINE-RESPONSIVE REGULATORY PROTEIN"/>
    <property type="match status" value="1"/>
</dbReference>
<dbReference type="Proteomes" id="UP000445000">
    <property type="component" value="Unassembled WGS sequence"/>
</dbReference>
<evidence type="ECO:0000256" key="2">
    <source>
        <dbReference type="ARBA" id="ARBA00023125"/>
    </source>
</evidence>
<dbReference type="Pfam" id="PF01037">
    <property type="entry name" value="AsnC_trans_reg"/>
    <property type="match status" value="1"/>
</dbReference>
<dbReference type="PROSITE" id="PS50956">
    <property type="entry name" value="HTH_ASNC_2"/>
    <property type="match status" value="1"/>
</dbReference>
<dbReference type="PROSITE" id="PS00519">
    <property type="entry name" value="HTH_ASNC_1"/>
    <property type="match status" value="1"/>
</dbReference>
<dbReference type="Gene3D" id="3.30.70.920">
    <property type="match status" value="1"/>
</dbReference>
<dbReference type="GO" id="GO:0005829">
    <property type="term" value="C:cytosol"/>
    <property type="evidence" value="ECO:0007669"/>
    <property type="project" value="TreeGrafter"/>
</dbReference>
<dbReference type="PANTHER" id="PTHR30154:SF34">
    <property type="entry name" value="TRANSCRIPTIONAL REGULATOR AZLB"/>
    <property type="match status" value="1"/>
</dbReference>
<keyword evidence="2" id="KW-0238">DNA-binding</keyword>
<evidence type="ECO:0000313" key="6">
    <source>
        <dbReference type="Proteomes" id="UP000445000"/>
    </source>
</evidence>
<evidence type="ECO:0000259" key="4">
    <source>
        <dbReference type="PROSITE" id="PS50956"/>
    </source>
</evidence>
<keyword evidence="3" id="KW-0804">Transcription</keyword>
<dbReference type="EMBL" id="BLJN01000008">
    <property type="protein sequence ID" value="GFE84229.1"/>
    <property type="molecule type" value="Genomic_DNA"/>
</dbReference>
<dbReference type="GO" id="GO:0006355">
    <property type="term" value="P:regulation of DNA-templated transcription"/>
    <property type="evidence" value="ECO:0007669"/>
    <property type="project" value="UniProtKB-ARBA"/>
</dbReference>
<accession>A0A829YM04</accession>
<keyword evidence="6" id="KW-1185">Reference proteome</keyword>
<dbReference type="Gene3D" id="1.10.10.10">
    <property type="entry name" value="Winged helix-like DNA-binding domain superfamily/Winged helix DNA-binding domain"/>
    <property type="match status" value="1"/>
</dbReference>
<comment type="caution">
    <text evidence="5">The sequence shown here is derived from an EMBL/GenBank/DDBJ whole genome shotgun (WGS) entry which is preliminary data.</text>
</comment>
<dbReference type="InterPro" id="IPR000485">
    <property type="entry name" value="AsnC-type_HTH_dom"/>
</dbReference>
<gene>
    <name evidence="5" type="ORF">GCM10011487_62290</name>
</gene>
<proteinExistence type="predicted"/>
<dbReference type="GO" id="GO:0043200">
    <property type="term" value="P:response to amino acid"/>
    <property type="evidence" value="ECO:0007669"/>
    <property type="project" value="TreeGrafter"/>
</dbReference>
<reference evidence="6" key="1">
    <citation type="submission" date="2020-01" db="EMBL/GenBank/DDBJ databases">
        <title>'Steroidobacter agaridevorans' sp. nov., agar-degrading bacteria isolated from rhizosphere soils.</title>
        <authorList>
            <person name="Ikenaga M."/>
            <person name="Kataoka M."/>
            <person name="Murouchi A."/>
            <person name="Katsuragi S."/>
            <person name="Sakai M."/>
        </authorList>
    </citation>
    <scope>NUCLEOTIDE SEQUENCE [LARGE SCALE GENOMIC DNA]</scope>
    <source>
        <strain evidence="6">YU21-B</strain>
    </source>
</reference>
<dbReference type="SMART" id="SM00344">
    <property type="entry name" value="HTH_ASNC"/>
    <property type="match status" value="1"/>
</dbReference>
<protein>
    <submittedName>
        <fullName evidence="5">AsnC family transcriptional regulator</fullName>
    </submittedName>
</protein>
<keyword evidence="1" id="KW-0805">Transcription regulation</keyword>
<dbReference type="InterPro" id="IPR036390">
    <property type="entry name" value="WH_DNA-bd_sf"/>
</dbReference>
<dbReference type="GO" id="GO:0043565">
    <property type="term" value="F:sequence-specific DNA binding"/>
    <property type="evidence" value="ECO:0007669"/>
    <property type="project" value="InterPro"/>
</dbReference>
<dbReference type="InterPro" id="IPR011008">
    <property type="entry name" value="Dimeric_a/b-barrel"/>
</dbReference>
<dbReference type="SUPFAM" id="SSF46785">
    <property type="entry name" value="Winged helix' DNA-binding domain"/>
    <property type="match status" value="1"/>
</dbReference>
<evidence type="ECO:0000256" key="3">
    <source>
        <dbReference type="ARBA" id="ARBA00023163"/>
    </source>
</evidence>
<dbReference type="RefSeq" id="WP_202624209.1">
    <property type="nucleotide sequence ID" value="NZ_BLJN01000008.1"/>
</dbReference>
<dbReference type="CDD" id="cd00090">
    <property type="entry name" value="HTH_ARSR"/>
    <property type="match status" value="1"/>
</dbReference>
<dbReference type="InterPro" id="IPR019888">
    <property type="entry name" value="Tscrpt_reg_AsnC-like"/>
</dbReference>
<dbReference type="InterPro" id="IPR019885">
    <property type="entry name" value="Tscrpt_reg_HTH_AsnC-type_CS"/>
</dbReference>
<dbReference type="InterPro" id="IPR011991">
    <property type="entry name" value="ArsR-like_HTH"/>
</dbReference>
<dbReference type="InterPro" id="IPR019887">
    <property type="entry name" value="Tscrpt_reg_AsnC/Lrp_C"/>
</dbReference>
<dbReference type="InterPro" id="IPR036388">
    <property type="entry name" value="WH-like_DNA-bd_sf"/>
</dbReference>
<organism evidence="5 6">
    <name type="scientific">Steroidobacter agaridevorans</name>
    <dbReference type="NCBI Taxonomy" id="2695856"/>
    <lineage>
        <taxon>Bacteria</taxon>
        <taxon>Pseudomonadati</taxon>
        <taxon>Pseudomonadota</taxon>
        <taxon>Gammaproteobacteria</taxon>
        <taxon>Steroidobacterales</taxon>
        <taxon>Steroidobacteraceae</taxon>
        <taxon>Steroidobacter</taxon>
    </lineage>
</organism>
<name>A0A829YM04_9GAMM</name>
<feature type="domain" description="HTH asnC-type" evidence="4">
    <location>
        <begin position="2"/>
        <end position="63"/>
    </location>
</feature>